<protein>
    <submittedName>
        <fullName evidence="3">Uncharacterized protein LOC136084520 isoform X1</fullName>
    </submittedName>
</protein>
<name>A0ABM4CG31_HYDVU</name>
<feature type="transmembrane region" description="Helical" evidence="1">
    <location>
        <begin position="183"/>
        <end position="207"/>
    </location>
</feature>
<evidence type="ECO:0000313" key="3">
    <source>
        <dbReference type="RefSeq" id="XP_065660675.1"/>
    </source>
</evidence>
<keyword evidence="1" id="KW-1133">Transmembrane helix</keyword>
<reference evidence="3" key="1">
    <citation type="submission" date="2025-08" db="UniProtKB">
        <authorList>
            <consortium name="RefSeq"/>
        </authorList>
    </citation>
    <scope>IDENTIFICATION</scope>
</reference>
<keyword evidence="2" id="KW-1185">Reference proteome</keyword>
<keyword evidence="1" id="KW-0812">Transmembrane</keyword>
<accession>A0ABM4CG31</accession>
<evidence type="ECO:0000313" key="2">
    <source>
        <dbReference type="Proteomes" id="UP001652625"/>
    </source>
</evidence>
<dbReference type="RefSeq" id="XP_065660675.1">
    <property type="nucleotide sequence ID" value="XM_065804603.1"/>
</dbReference>
<sequence length="277" mass="31786">MMVLIFFFYIPHMQSLSLQCKFIYFEVYKLPTMTVVFRIMLISYFVRVTITLLAENLIECVNDDRFKTSDGSYLQCQFSCQCPSDDQKEVHVSYVGCQKCCCGNIDCKLIEKVFLETNKTLEYTLQENRNLTDNNAYLKKISEDKAIALRESNKSLESALRENQNLKKIFIGKGNQLENKISALIIAITIVSFFLVVFIGTVIYIIIFENPVKNFIFQPLEYTLQENQNLTDNNANLKKISEEKAIALYESNKSFPPSNVTTDSLGLLDLKGVSLEK</sequence>
<dbReference type="Proteomes" id="UP001652625">
    <property type="component" value="Chromosome 09"/>
</dbReference>
<keyword evidence="1" id="KW-0472">Membrane</keyword>
<dbReference type="GeneID" id="136084520"/>
<evidence type="ECO:0000256" key="1">
    <source>
        <dbReference type="SAM" id="Phobius"/>
    </source>
</evidence>
<organism evidence="2 3">
    <name type="scientific">Hydra vulgaris</name>
    <name type="common">Hydra</name>
    <name type="synonym">Hydra attenuata</name>
    <dbReference type="NCBI Taxonomy" id="6087"/>
    <lineage>
        <taxon>Eukaryota</taxon>
        <taxon>Metazoa</taxon>
        <taxon>Cnidaria</taxon>
        <taxon>Hydrozoa</taxon>
        <taxon>Hydroidolina</taxon>
        <taxon>Anthoathecata</taxon>
        <taxon>Aplanulata</taxon>
        <taxon>Hydridae</taxon>
        <taxon>Hydra</taxon>
    </lineage>
</organism>
<proteinExistence type="predicted"/>
<gene>
    <name evidence="3" type="primary">LOC136084520</name>
</gene>